<dbReference type="Proteomes" id="UP000016521">
    <property type="component" value="Chromosome I"/>
</dbReference>
<dbReference type="EMBL" id="CP011924">
    <property type="protein sequence ID" value="ATD06903.1"/>
    <property type="molecule type" value="Genomic_DNA"/>
</dbReference>
<evidence type="ECO:0000313" key="2">
    <source>
        <dbReference type="Proteomes" id="UP000016521"/>
    </source>
</evidence>
<organism evidence="1 2">
    <name type="scientific">Pseudoalteromonas piscicida</name>
    <dbReference type="NCBI Taxonomy" id="43662"/>
    <lineage>
        <taxon>Bacteria</taxon>
        <taxon>Pseudomonadati</taxon>
        <taxon>Pseudomonadota</taxon>
        <taxon>Gammaproteobacteria</taxon>
        <taxon>Alteromonadales</taxon>
        <taxon>Pseudoalteromonadaceae</taxon>
        <taxon>Pseudoalteromonas</taxon>
    </lineage>
</organism>
<protein>
    <submittedName>
        <fullName evidence="1">Uncharacterized protein</fullName>
    </submittedName>
</protein>
<keyword evidence="2" id="KW-1185">Reference proteome</keyword>
<accession>A0ABN5CBE3</accession>
<sequence>MIFQVCFYSSLIGIDTRQSLRSIVILCKSGDKDFVLLQSHLTPHPCGATQKKC</sequence>
<gene>
    <name evidence="1" type="ORF">PPIS_a1832</name>
</gene>
<evidence type="ECO:0000313" key="1">
    <source>
        <dbReference type="EMBL" id="ATD06903.1"/>
    </source>
</evidence>
<reference evidence="1 2" key="1">
    <citation type="submission" date="2015-06" db="EMBL/GenBank/DDBJ databases">
        <authorList>
            <person name="Xie B.-B."/>
            <person name="Rong J.-C."/>
            <person name="Qin Q.-L."/>
            <person name="Zhang Y.-Z."/>
        </authorList>
    </citation>
    <scope>NUCLEOTIDE SEQUENCE [LARGE SCALE GENOMIC DNA]</scope>
    <source>
        <strain evidence="1 2">JCM 20779</strain>
    </source>
</reference>
<name>A0ABN5CBE3_PSEO7</name>
<proteinExistence type="predicted"/>